<feature type="region of interest" description="Disordered" evidence="1">
    <location>
        <begin position="497"/>
        <end position="558"/>
    </location>
</feature>
<evidence type="ECO:0008006" key="4">
    <source>
        <dbReference type="Google" id="ProtNLM"/>
    </source>
</evidence>
<evidence type="ECO:0000313" key="3">
    <source>
        <dbReference type="Proteomes" id="UP000070700"/>
    </source>
</evidence>
<protein>
    <recommendedName>
        <fullName evidence="4">Cyclin</fullName>
    </recommendedName>
</protein>
<keyword evidence="3" id="KW-1185">Reference proteome</keyword>
<dbReference type="AlphaFoldDB" id="A0A194XPE0"/>
<name>A0A194XPE0_MOLSC</name>
<dbReference type="RefSeq" id="XP_018076386.1">
    <property type="nucleotide sequence ID" value="XM_018207195.1"/>
</dbReference>
<dbReference type="Gene3D" id="1.10.472.10">
    <property type="entry name" value="Cyclin-like"/>
    <property type="match status" value="1"/>
</dbReference>
<dbReference type="InterPro" id="IPR036915">
    <property type="entry name" value="Cyclin-like_sf"/>
</dbReference>
<feature type="compositionally biased region" description="Basic and acidic residues" evidence="1">
    <location>
        <begin position="147"/>
        <end position="158"/>
    </location>
</feature>
<dbReference type="PANTHER" id="PTHR15615">
    <property type="match status" value="1"/>
</dbReference>
<dbReference type="Proteomes" id="UP000070700">
    <property type="component" value="Unassembled WGS sequence"/>
</dbReference>
<gene>
    <name evidence="2" type="ORF">LY89DRAFT_391508</name>
</gene>
<dbReference type="STRING" id="149040.A0A194XPE0"/>
<dbReference type="SUPFAM" id="SSF47954">
    <property type="entry name" value="Cyclin-like"/>
    <property type="match status" value="1"/>
</dbReference>
<dbReference type="Pfam" id="PF08613">
    <property type="entry name" value="Cyclin"/>
    <property type="match status" value="1"/>
</dbReference>
<feature type="compositionally biased region" description="Pro residues" evidence="1">
    <location>
        <begin position="361"/>
        <end position="373"/>
    </location>
</feature>
<organism evidence="2 3">
    <name type="scientific">Mollisia scopiformis</name>
    <name type="common">Conifer needle endophyte fungus</name>
    <name type="synonym">Phialocephala scopiformis</name>
    <dbReference type="NCBI Taxonomy" id="149040"/>
    <lineage>
        <taxon>Eukaryota</taxon>
        <taxon>Fungi</taxon>
        <taxon>Dikarya</taxon>
        <taxon>Ascomycota</taxon>
        <taxon>Pezizomycotina</taxon>
        <taxon>Leotiomycetes</taxon>
        <taxon>Helotiales</taxon>
        <taxon>Mollisiaceae</taxon>
        <taxon>Mollisia</taxon>
    </lineage>
</organism>
<feature type="compositionally biased region" description="Low complexity" evidence="1">
    <location>
        <begin position="77"/>
        <end position="107"/>
    </location>
</feature>
<reference evidence="2 3" key="1">
    <citation type="submission" date="2015-10" db="EMBL/GenBank/DDBJ databases">
        <title>Full genome of DAOMC 229536 Phialocephala scopiformis, a fungal endophyte of spruce producing the potent anti-insectan compound rugulosin.</title>
        <authorList>
            <consortium name="DOE Joint Genome Institute"/>
            <person name="Walker A.K."/>
            <person name="Frasz S.L."/>
            <person name="Seifert K.A."/>
            <person name="Miller J.D."/>
            <person name="Mondo S.J."/>
            <person name="Labutti K."/>
            <person name="Lipzen A."/>
            <person name="Dockter R."/>
            <person name="Kennedy M."/>
            <person name="Grigoriev I.V."/>
            <person name="Spatafora J.W."/>
        </authorList>
    </citation>
    <scope>NUCLEOTIDE SEQUENCE [LARGE SCALE GENOMIC DNA]</scope>
    <source>
        <strain evidence="2 3">CBS 120377</strain>
    </source>
</reference>
<dbReference type="GO" id="GO:0019901">
    <property type="term" value="F:protein kinase binding"/>
    <property type="evidence" value="ECO:0007669"/>
    <property type="project" value="InterPro"/>
</dbReference>
<feature type="region of interest" description="Disordered" evidence="1">
    <location>
        <begin position="68"/>
        <end position="160"/>
    </location>
</feature>
<dbReference type="KEGG" id="psco:LY89DRAFT_391508"/>
<dbReference type="GO" id="GO:0005634">
    <property type="term" value="C:nucleus"/>
    <property type="evidence" value="ECO:0007669"/>
    <property type="project" value="TreeGrafter"/>
</dbReference>
<feature type="compositionally biased region" description="Polar residues" evidence="1">
    <location>
        <begin position="516"/>
        <end position="525"/>
    </location>
</feature>
<dbReference type="EMBL" id="KQ947407">
    <property type="protein sequence ID" value="KUJ22031.1"/>
    <property type="molecule type" value="Genomic_DNA"/>
</dbReference>
<dbReference type="CDD" id="cd20557">
    <property type="entry name" value="CYCLIN_ScPCL1-like"/>
    <property type="match status" value="1"/>
</dbReference>
<dbReference type="OrthoDB" id="244495at2759"/>
<accession>A0A194XPE0</accession>
<dbReference type="GeneID" id="28816921"/>
<dbReference type="InParanoid" id="A0A194XPE0"/>
<feature type="compositionally biased region" description="Low complexity" evidence="1">
    <location>
        <begin position="389"/>
        <end position="405"/>
    </location>
</feature>
<sequence>MYRTSARPAPLDFLLPSAHSSYDIDRRKDIGICHPLPQRTPIFFEAPLSGLRTPPADEMATTYSNRQYNPYATGRDTAYPPSASSAGTYSAGTYSGSSTHSRSYSTSNQAPSASTLRREVQGSHPLPTQPSSPAPGNRQNNLAPPEDQSRRKSAHGDMIRPSLQIPTSICEDGGSLAEFAAQITCLFWFESTETLRKAEGLVPSSSPIKRLEREALPSSGFRKWVVTILSTTQVTDNVILLALLFIYRLKTSNPAVKGRSGSEYRLLTVALMLGNKFLDDNTYTNKTWAEVSGISVTEIHVMEVEFLSNMRYSLLASEKQWAEWHQKLRKFRIYCDRAANAPLPSVLPPGLPTPSLQSTLPSPPSLQPSPPSHHYPASSGLMTGHHYQSPLSQAPLSSPLSSIPELDFRGYNRKRSYDGDDEEPVAKRVTRPVTTQSQYVPNLPTARSDVPRLPVPNLTISTSQPPMVNGYNSASNMVPNVPLLPPPNGRAMSTVYPSTPSSWGPQLPMLTPTGPAPTNNGYTTPSRRHSPGSVHDLLSYGSSPIAGNYPNHNPGHISPSVFLQQRSSPYKPVRHVNTLLYPPPSASMHDYSVNTDQMHYQPLGKRNDYRAGVVPDYASHPSYHYPVLPQPNFHA</sequence>
<proteinExistence type="predicted"/>
<evidence type="ECO:0000313" key="2">
    <source>
        <dbReference type="EMBL" id="KUJ22031.1"/>
    </source>
</evidence>
<feature type="region of interest" description="Disordered" evidence="1">
    <location>
        <begin position="345"/>
        <end position="454"/>
    </location>
</feature>
<evidence type="ECO:0000256" key="1">
    <source>
        <dbReference type="SAM" id="MobiDB-lite"/>
    </source>
</evidence>
<dbReference type="GO" id="GO:0000307">
    <property type="term" value="C:cyclin-dependent protein kinase holoenzyme complex"/>
    <property type="evidence" value="ECO:0007669"/>
    <property type="project" value="TreeGrafter"/>
</dbReference>
<dbReference type="PANTHER" id="PTHR15615:SF118">
    <property type="entry name" value="CYCLIN, HYPOTHETICAL (EUROFUNG)"/>
    <property type="match status" value="1"/>
</dbReference>
<feature type="compositionally biased region" description="Basic and acidic residues" evidence="1">
    <location>
        <begin position="406"/>
        <end position="418"/>
    </location>
</feature>
<dbReference type="InterPro" id="IPR013922">
    <property type="entry name" value="Cyclin_PHO80-like"/>
</dbReference>
<dbReference type="GO" id="GO:0016538">
    <property type="term" value="F:cyclin-dependent protein serine/threonine kinase regulator activity"/>
    <property type="evidence" value="ECO:0007669"/>
    <property type="project" value="TreeGrafter"/>
</dbReference>